<feature type="domain" description="DnaJ homologue subfamily C member 28 conserved" evidence="2">
    <location>
        <begin position="9"/>
        <end position="75"/>
    </location>
</feature>
<gene>
    <name evidence="3" type="ORF">GCM10017581_066800</name>
</gene>
<name>A0A9W6NQ33_9ACTN</name>
<evidence type="ECO:0000313" key="4">
    <source>
        <dbReference type="Proteomes" id="UP001143480"/>
    </source>
</evidence>
<evidence type="ECO:0000256" key="1">
    <source>
        <dbReference type="SAM" id="MobiDB-lite"/>
    </source>
</evidence>
<dbReference type="Proteomes" id="UP001143480">
    <property type="component" value="Unassembled WGS sequence"/>
</dbReference>
<dbReference type="RefSeq" id="WP_261959558.1">
    <property type="nucleotide sequence ID" value="NZ_BAAAXA010000001.1"/>
</dbReference>
<reference evidence="3" key="1">
    <citation type="journal article" date="2014" name="Int. J. Syst. Evol. Microbiol.">
        <title>Complete genome sequence of Corynebacterium casei LMG S-19264T (=DSM 44701T), isolated from a smear-ripened cheese.</title>
        <authorList>
            <consortium name="US DOE Joint Genome Institute (JGI-PGF)"/>
            <person name="Walter F."/>
            <person name="Albersmeier A."/>
            <person name="Kalinowski J."/>
            <person name="Ruckert C."/>
        </authorList>
    </citation>
    <scope>NUCLEOTIDE SEQUENCE</scope>
    <source>
        <strain evidence="3">VKM Ac-1321</strain>
    </source>
</reference>
<feature type="region of interest" description="Disordered" evidence="1">
    <location>
        <begin position="15"/>
        <end position="34"/>
    </location>
</feature>
<accession>A0A9W6NQ33</accession>
<dbReference type="EMBL" id="BSFP01000051">
    <property type="protein sequence ID" value="GLL04933.1"/>
    <property type="molecule type" value="Genomic_DNA"/>
</dbReference>
<organism evidence="3 4">
    <name type="scientific">Dactylosporangium matsuzakiense</name>
    <dbReference type="NCBI Taxonomy" id="53360"/>
    <lineage>
        <taxon>Bacteria</taxon>
        <taxon>Bacillati</taxon>
        <taxon>Actinomycetota</taxon>
        <taxon>Actinomycetes</taxon>
        <taxon>Micromonosporales</taxon>
        <taxon>Micromonosporaceae</taxon>
        <taxon>Dactylosporangium</taxon>
    </lineage>
</organism>
<evidence type="ECO:0000313" key="3">
    <source>
        <dbReference type="EMBL" id="GLL04933.1"/>
    </source>
</evidence>
<proteinExistence type="predicted"/>
<dbReference type="Pfam" id="PF09350">
    <property type="entry name" value="DJC28_CD"/>
    <property type="match status" value="1"/>
</dbReference>
<protein>
    <submittedName>
        <fullName evidence="3">DUF1992 domain-containing protein</fullName>
    </submittedName>
</protein>
<comment type="caution">
    <text evidence="3">The sequence shown here is derived from an EMBL/GenBank/DDBJ whole genome shotgun (WGS) entry which is preliminary data.</text>
</comment>
<dbReference type="AlphaFoldDB" id="A0A9W6NQ33"/>
<evidence type="ECO:0000259" key="2">
    <source>
        <dbReference type="Pfam" id="PF09350"/>
    </source>
</evidence>
<sequence>MTSWYESHIDRQIREAQERGDFDDLPGAGRPLPDRGELYDEDWWVRDLARREGLPGGIPPTLRLRREVEDLPEGLAKFRTEDSLRRAVAELNVRIDRAKRSLMEGPPTVLRPLDAEALVARWRELRGRQG</sequence>
<reference evidence="3" key="2">
    <citation type="submission" date="2023-01" db="EMBL/GenBank/DDBJ databases">
        <authorList>
            <person name="Sun Q."/>
            <person name="Evtushenko L."/>
        </authorList>
    </citation>
    <scope>NUCLEOTIDE SEQUENCE</scope>
    <source>
        <strain evidence="3">VKM Ac-1321</strain>
    </source>
</reference>
<dbReference type="InterPro" id="IPR018961">
    <property type="entry name" value="DnaJ_homolog_subfam-C_membr-28"/>
</dbReference>
<keyword evidence="4" id="KW-1185">Reference proteome</keyword>